<evidence type="ECO:0000259" key="2">
    <source>
        <dbReference type="Pfam" id="PF24266"/>
    </source>
</evidence>
<dbReference type="InterPro" id="IPR056504">
    <property type="entry name" value="HTH_HVO_0163_N"/>
</dbReference>
<dbReference type="InterPro" id="IPR036390">
    <property type="entry name" value="WH_DNA-bd_sf"/>
</dbReference>
<dbReference type="SUPFAM" id="SSF46785">
    <property type="entry name" value="Winged helix' DNA-binding domain"/>
    <property type="match status" value="1"/>
</dbReference>
<gene>
    <name evidence="3" type="ORF">B1B_08053</name>
</gene>
<dbReference type="InterPro" id="IPR011991">
    <property type="entry name" value="ArsR-like_HTH"/>
</dbReference>
<dbReference type="PANTHER" id="PTHR36216">
    <property type="entry name" value="TRANSCRIPTIONAL REGULATOR, TRMB"/>
    <property type="match status" value="1"/>
</dbReference>
<accession>T1C396</accession>
<reference evidence="3" key="2">
    <citation type="journal article" date="2014" name="ISME J.">
        <title>Microbial stratification in low pH oxic and suboxic macroscopic growths along an acid mine drainage.</title>
        <authorList>
            <person name="Mendez-Garcia C."/>
            <person name="Mesa V."/>
            <person name="Sprenger R.R."/>
            <person name="Richter M."/>
            <person name="Diez M.S."/>
            <person name="Solano J."/>
            <person name="Bargiela R."/>
            <person name="Golyshina O.V."/>
            <person name="Manteca A."/>
            <person name="Ramos J.L."/>
            <person name="Gallego J.R."/>
            <person name="Llorente I."/>
            <person name="Martins Dos Santos V.A."/>
            <person name="Jensen O.N."/>
            <person name="Pelaez A.I."/>
            <person name="Sanchez J."/>
            <person name="Ferrer M."/>
        </authorList>
    </citation>
    <scope>NUCLEOTIDE SEQUENCE</scope>
</reference>
<sequence>VQRALDLGWGETAYHLDQLVRHGVLRRERTGRRDSYFDREVSWEDRRILAVLRGGRVRYLLLELTSAPDLGFAELQRRLGVSKSTLSFHLTRLIAGGVVESVQGPEGRRYRLLHRDRVAQLVRSYRESFEDRLIDGFIETWSSLLPE</sequence>
<dbReference type="Pfam" id="PF24266">
    <property type="entry name" value="HTH_HVO_0163_N"/>
    <property type="match status" value="1"/>
</dbReference>
<dbReference type="InterPro" id="IPR000835">
    <property type="entry name" value="HTH_MarR-typ"/>
</dbReference>
<dbReference type="AlphaFoldDB" id="T1C396"/>
<dbReference type="EMBL" id="AUZY01005206">
    <property type="protein sequence ID" value="EQD59774.1"/>
    <property type="molecule type" value="Genomic_DNA"/>
</dbReference>
<reference evidence="3" key="1">
    <citation type="submission" date="2013-08" db="EMBL/GenBank/DDBJ databases">
        <authorList>
            <person name="Mendez C."/>
            <person name="Richter M."/>
            <person name="Ferrer M."/>
            <person name="Sanchez J."/>
        </authorList>
    </citation>
    <scope>NUCLEOTIDE SEQUENCE</scope>
</reference>
<evidence type="ECO:0000259" key="1">
    <source>
        <dbReference type="Pfam" id="PF12802"/>
    </source>
</evidence>
<dbReference type="PANTHER" id="PTHR36216:SF1">
    <property type="entry name" value="HTH ARSR-TYPE DOMAIN-CONTAINING PROTEIN"/>
    <property type="match status" value="1"/>
</dbReference>
<dbReference type="Gene3D" id="1.10.10.10">
    <property type="entry name" value="Winged helix-like DNA-binding domain superfamily/Winged helix DNA-binding domain"/>
    <property type="match status" value="1"/>
</dbReference>
<protein>
    <submittedName>
        <fullName evidence="3">Transcriptional regulator, ArsR family protein</fullName>
    </submittedName>
</protein>
<comment type="caution">
    <text evidence="3">The sequence shown here is derived from an EMBL/GenBank/DDBJ whole genome shotgun (WGS) entry which is preliminary data.</text>
</comment>
<dbReference type="InterPro" id="IPR036388">
    <property type="entry name" value="WH-like_DNA-bd_sf"/>
</dbReference>
<feature type="domain" description="HVO-0163 N-terminal HTH" evidence="2">
    <location>
        <begin position="1"/>
        <end position="49"/>
    </location>
</feature>
<evidence type="ECO:0000313" key="3">
    <source>
        <dbReference type="EMBL" id="EQD59774.1"/>
    </source>
</evidence>
<dbReference type="Pfam" id="PF12802">
    <property type="entry name" value="MarR_2"/>
    <property type="match status" value="1"/>
</dbReference>
<name>T1C396_9ZZZZ</name>
<feature type="domain" description="HTH marR-type" evidence="1">
    <location>
        <begin position="59"/>
        <end position="109"/>
    </location>
</feature>
<feature type="non-terminal residue" evidence="3">
    <location>
        <position position="1"/>
    </location>
</feature>
<dbReference type="CDD" id="cd00090">
    <property type="entry name" value="HTH_ARSR"/>
    <property type="match status" value="1"/>
</dbReference>
<proteinExistence type="predicted"/>
<organism evidence="3">
    <name type="scientific">mine drainage metagenome</name>
    <dbReference type="NCBI Taxonomy" id="410659"/>
    <lineage>
        <taxon>unclassified sequences</taxon>
        <taxon>metagenomes</taxon>
        <taxon>ecological metagenomes</taxon>
    </lineage>
</organism>
<dbReference type="GO" id="GO:0003700">
    <property type="term" value="F:DNA-binding transcription factor activity"/>
    <property type="evidence" value="ECO:0007669"/>
    <property type="project" value="InterPro"/>
</dbReference>